<dbReference type="Proteomes" id="UP000323824">
    <property type="component" value="Chromosome"/>
</dbReference>
<dbReference type="HAMAP" id="MF_01331_B">
    <property type="entry name" value="Ribosomal_uL22_B"/>
    <property type="match status" value="1"/>
</dbReference>
<dbReference type="OrthoDB" id="9805969at2"/>
<dbReference type="PANTHER" id="PTHR13501">
    <property type="entry name" value="CHLOROPLAST 50S RIBOSOMAL PROTEIN L22-RELATED"/>
    <property type="match status" value="1"/>
</dbReference>
<comment type="similarity">
    <text evidence="1 7 8">Belongs to the universal ribosomal protein uL22 family.</text>
</comment>
<dbReference type="InterPro" id="IPR001063">
    <property type="entry name" value="Ribosomal_uL22"/>
</dbReference>
<keyword evidence="3 7" id="KW-0694">RNA-binding</keyword>
<dbReference type="InterPro" id="IPR018260">
    <property type="entry name" value="Ribosomal_uL22_CS"/>
</dbReference>
<evidence type="ECO:0000256" key="9">
    <source>
        <dbReference type="RuleBase" id="RU004006"/>
    </source>
</evidence>
<evidence type="ECO:0000256" key="10">
    <source>
        <dbReference type="RuleBase" id="RU004008"/>
    </source>
</evidence>
<reference evidence="11 12" key="1">
    <citation type="submission" date="2019-02" db="EMBL/GenBank/DDBJ databases">
        <authorList>
            <person name="Fomenkov A."/>
            <person name="Dubinina G."/>
            <person name="Grabovich M."/>
            <person name="Vincze T."/>
            <person name="Roberts R.J."/>
        </authorList>
    </citation>
    <scope>NUCLEOTIDE SEQUENCE [LARGE SCALE GENOMIC DNA]</scope>
    <source>
        <strain evidence="11 12">P</strain>
    </source>
</reference>
<evidence type="ECO:0000256" key="1">
    <source>
        <dbReference type="ARBA" id="ARBA00009451"/>
    </source>
</evidence>
<dbReference type="GO" id="GO:0019843">
    <property type="term" value="F:rRNA binding"/>
    <property type="evidence" value="ECO:0007669"/>
    <property type="project" value="UniProtKB-UniRule"/>
</dbReference>
<keyword evidence="4 7" id="KW-0689">Ribosomal protein</keyword>
<evidence type="ECO:0000256" key="3">
    <source>
        <dbReference type="ARBA" id="ARBA00022884"/>
    </source>
</evidence>
<evidence type="ECO:0000313" key="12">
    <source>
        <dbReference type="Proteomes" id="UP000323824"/>
    </source>
</evidence>
<proteinExistence type="inferred from homology"/>
<sequence>MEAKKGYSAKAKGLPMSPFKIRPVADLVRGKSYVESVAVLEALPNKSAKLLRKVLQSAGANAMFQNSQLDEEMLYVKELLVDAGPSQKRIWPRSRGRADRLIKRSAHILVVLDEKKLQGNK</sequence>
<dbReference type="KEGG" id="sper:EW093_10715"/>
<keyword evidence="12" id="KW-1185">Reference proteome</keyword>
<dbReference type="Gene3D" id="3.90.470.10">
    <property type="entry name" value="Ribosomal protein L22/L17"/>
    <property type="match status" value="1"/>
</dbReference>
<dbReference type="AlphaFoldDB" id="A0A5C1QC88"/>
<reference evidence="11 12" key="2">
    <citation type="submission" date="2019-09" db="EMBL/GenBank/DDBJ databases">
        <title>Complete Genome Sequence and Methylome Analysis of free living Spirochaetas.</title>
        <authorList>
            <person name="Leshcheva N."/>
            <person name="Mikheeva N."/>
        </authorList>
    </citation>
    <scope>NUCLEOTIDE SEQUENCE [LARGE SCALE GENOMIC DNA]</scope>
    <source>
        <strain evidence="11 12">P</strain>
    </source>
</reference>
<dbReference type="PANTHER" id="PTHR13501:SF8">
    <property type="entry name" value="LARGE RIBOSOMAL SUBUNIT PROTEIN UL22M"/>
    <property type="match status" value="1"/>
</dbReference>
<dbReference type="InterPro" id="IPR047867">
    <property type="entry name" value="Ribosomal_uL22_bac/org-type"/>
</dbReference>
<dbReference type="NCBIfam" id="TIGR01044">
    <property type="entry name" value="rplV_bact"/>
    <property type="match status" value="1"/>
</dbReference>
<accession>A0A5C1QC88</accession>
<dbReference type="Pfam" id="PF00237">
    <property type="entry name" value="Ribosomal_L22"/>
    <property type="match status" value="1"/>
</dbReference>
<evidence type="ECO:0000256" key="7">
    <source>
        <dbReference type="HAMAP-Rule" id="MF_01331"/>
    </source>
</evidence>
<dbReference type="EMBL" id="CP035807">
    <property type="protein sequence ID" value="QEN05161.1"/>
    <property type="molecule type" value="Genomic_DNA"/>
</dbReference>
<name>A0A5C1QC88_9SPIO</name>
<dbReference type="GO" id="GO:0006412">
    <property type="term" value="P:translation"/>
    <property type="evidence" value="ECO:0007669"/>
    <property type="project" value="UniProtKB-UniRule"/>
</dbReference>
<dbReference type="SUPFAM" id="SSF54843">
    <property type="entry name" value="Ribosomal protein L22"/>
    <property type="match status" value="1"/>
</dbReference>
<dbReference type="GO" id="GO:0003735">
    <property type="term" value="F:structural constituent of ribosome"/>
    <property type="evidence" value="ECO:0007669"/>
    <property type="project" value="InterPro"/>
</dbReference>
<organism evidence="11 12">
    <name type="scientific">Thiospirochaeta perfilievii</name>
    <dbReference type="NCBI Taxonomy" id="252967"/>
    <lineage>
        <taxon>Bacteria</taxon>
        <taxon>Pseudomonadati</taxon>
        <taxon>Spirochaetota</taxon>
        <taxon>Spirochaetia</taxon>
        <taxon>Spirochaetales</taxon>
        <taxon>Spirochaetaceae</taxon>
        <taxon>Thiospirochaeta</taxon>
    </lineage>
</organism>
<evidence type="ECO:0000313" key="11">
    <source>
        <dbReference type="EMBL" id="QEN05161.1"/>
    </source>
</evidence>
<dbReference type="InterPro" id="IPR005727">
    <property type="entry name" value="Ribosomal_uL22_bac/chlpt-type"/>
</dbReference>
<protein>
    <recommendedName>
        <fullName evidence="6 7">Large ribosomal subunit protein uL22</fullName>
    </recommendedName>
</protein>
<evidence type="ECO:0000256" key="4">
    <source>
        <dbReference type="ARBA" id="ARBA00022980"/>
    </source>
</evidence>
<comment type="function">
    <text evidence="7">The globular domain of the protein is located near the polypeptide exit tunnel on the outside of the subunit, while an extended beta-hairpin is found that lines the wall of the exit tunnel in the center of the 70S ribosome.</text>
</comment>
<keyword evidence="5 7" id="KW-0687">Ribonucleoprotein</keyword>
<evidence type="ECO:0000256" key="6">
    <source>
        <dbReference type="ARBA" id="ARBA00035207"/>
    </source>
</evidence>
<dbReference type="InterPro" id="IPR036394">
    <property type="entry name" value="Ribosomal_uL22_sf"/>
</dbReference>
<evidence type="ECO:0000256" key="5">
    <source>
        <dbReference type="ARBA" id="ARBA00023274"/>
    </source>
</evidence>
<evidence type="ECO:0000256" key="8">
    <source>
        <dbReference type="RuleBase" id="RU004005"/>
    </source>
</evidence>
<dbReference type="PROSITE" id="PS00464">
    <property type="entry name" value="RIBOSOMAL_L22"/>
    <property type="match status" value="1"/>
</dbReference>
<comment type="function">
    <text evidence="7 10">This protein binds specifically to 23S rRNA; its binding is stimulated by other ribosomal proteins, e.g., L4, L17, and L20. It is important during the early stages of 50S assembly. It makes multiple contacts with different domains of the 23S rRNA in the assembled 50S subunit and ribosome.</text>
</comment>
<dbReference type="GO" id="GO:0022625">
    <property type="term" value="C:cytosolic large ribosomal subunit"/>
    <property type="evidence" value="ECO:0007669"/>
    <property type="project" value="TreeGrafter"/>
</dbReference>
<gene>
    <name evidence="7" type="primary">rplV</name>
    <name evidence="11" type="ORF">EW093_10715</name>
</gene>
<comment type="subunit">
    <text evidence="7 9">Part of the 50S ribosomal subunit.</text>
</comment>
<dbReference type="RefSeq" id="WP_149568402.1">
    <property type="nucleotide sequence ID" value="NZ_CP035807.1"/>
</dbReference>
<dbReference type="CDD" id="cd00336">
    <property type="entry name" value="Ribosomal_L22"/>
    <property type="match status" value="1"/>
</dbReference>
<evidence type="ECO:0000256" key="2">
    <source>
        <dbReference type="ARBA" id="ARBA00022730"/>
    </source>
</evidence>
<keyword evidence="2 7" id="KW-0699">rRNA-binding</keyword>